<proteinExistence type="predicted"/>
<comment type="caution">
    <text evidence="2">The sequence shown here is derived from an EMBL/GenBank/DDBJ whole genome shotgun (WGS) entry which is preliminary data.</text>
</comment>
<organism evidence="2 3">
    <name type="scientific">Bacillus aquiflavi</name>
    <dbReference type="NCBI Taxonomy" id="2672567"/>
    <lineage>
        <taxon>Bacteria</taxon>
        <taxon>Bacillati</taxon>
        <taxon>Bacillota</taxon>
        <taxon>Bacilli</taxon>
        <taxon>Bacillales</taxon>
        <taxon>Bacillaceae</taxon>
        <taxon>Bacillus</taxon>
    </lineage>
</organism>
<name>A0A6B3W3E3_9BACI</name>
<evidence type="ECO:0000313" key="1">
    <source>
        <dbReference type="EMBL" id="MBA4538657.1"/>
    </source>
</evidence>
<gene>
    <name evidence="2" type="ORF">G4D64_16315</name>
    <name evidence="1" type="ORF">H1Z61_16375</name>
</gene>
<dbReference type="EMBL" id="JACEIO010000059">
    <property type="protein sequence ID" value="MBA4538657.1"/>
    <property type="molecule type" value="Genomic_DNA"/>
</dbReference>
<dbReference type="RefSeq" id="WP_163243418.1">
    <property type="nucleotide sequence ID" value="NZ_CP082780.1"/>
</dbReference>
<accession>A0A6B3W3E3</accession>
<sequence length="51" mass="6150">MSINFNHEKNRTSYAKRQVDETWLTKLRELVNTNIKKVLDIVMVAEFIQKR</sequence>
<evidence type="ECO:0000313" key="3">
    <source>
        <dbReference type="Proteomes" id="UP000472971"/>
    </source>
</evidence>
<evidence type="ECO:0000313" key="2">
    <source>
        <dbReference type="EMBL" id="NEY83017.1"/>
    </source>
</evidence>
<dbReference type="Proteomes" id="UP000570010">
    <property type="component" value="Unassembled WGS sequence"/>
</dbReference>
<reference evidence="1 4" key="2">
    <citation type="submission" date="2020-07" db="EMBL/GenBank/DDBJ databases">
        <authorList>
            <person name="Feng H."/>
        </authorList>
    </citation>
    <scope>NUCLEOTIDE SEQUENCE [LARGE SCALE GENOMIC DNA]</scope>
    <source>
        <strain evidence="1">S-12</strain>
        <strain evidence="4">s-12</strain>
    </source>
</reference>
<reference evidence="2 3" key="1">
    <citation type="submission" date="2020-02" db="EMBL/GenBank/DDBJ databases">
        <title>Bacillus aquiflavi sp. nov., isolated from yellow water of strong flavor Chinese baijiu in Yibin region of China.</title>
        <authorList>
            <person name="Xie J."/>
        </authorList>
    </citation>
    <scope>NUCLEOTIDE SEQUENCE [LARGE SCALE GENOMIC DNA]</scope>
    <source>
        <strain evidence="2 3">3H-10</strain>
    </source>
</reference>
<dbReference type="AlphaFoldDB" id="A0A6B3W3E3"/>
<protein>
    <submittedName>
        <fullName evidence="2">Uncharacterized protein</fullName>
    </submittedName>
</protein>
<dbReference type="Proteomes" id="UP000472971">
    <property type="component" value="Unassembled WGS sequence"/>
</dbReference>
<dbReference type="EMBL" id="JAAIWN010000061">
    <property type="protein sequence ID" value="NEY83017.1"/>
    <property type="molecule type" value="Genomic_DNA"/>
</dbReference>
<evidence type="ECO:0000313" key="4">
    <source>
        <dbReference type="Proteomes" id="UP000570010"/>
    </source>
</evidence>
<keyword evidence="3" id="KW-1185">Reference proteome</keyword>